<name>A0A8H7ZTQ3_9FUNG</name>
<dbReference type="AlphaFoldDB" id="A0A8H7ZTQ3"/>
<sequence>MTLQSAGYSNRRRLEGLLSFKDIYNNVLRIVTTMSGCRAAKHIDSANETVESFPADSDGLCQPKRAGA</sequence>
<proteinExistence type="predicted"/>
<dbReference type="EMBL" id="JAEFCI010007270">
    <property type="protein sequence ID" value="KAG5459166.1"/>
    <property type="molecule type" value="Genomic_DNA"/>
</dbReference>
<keyword evidence="2" id="KW-1185">Reference proteome</keyword>
<evidence type="ECO:0000313" key="2">
    <source>
        <dbReference type="Proteomes" id="UP000673691"/>
    </source>
</evidence>
<dbReference type="Proteomes" id="UP000673691">
    <property type="component" value="Unassembled WGS sequence"/>
</dbReference>
<organism evidence="1 2">
    <name type="scientific">Olpidium bornovanus</name>
    <dbReference type="NCBI Taxonomy" id="278681"/>
    <lineage>
        <taxon>Eukaryota</taxon>
        <taxon>Fungi</taxon>
        <taxon>Fungi incertae sedis</taxon>
        <taxon>Olpidiomycota</taxon>
        <taxon>Olpidiomycotina</taxon>
        <taxon>Olpidiomycetes</taxon>
        <taxon>Olpidiales</taxon>
        <taxon>Olpidiaceae</taxon>
        <taxon>Olpidium</taxon>
    </lineage>
</organism>
<reference evidence="1 2" key="1">
    <citation type="journal article" name="Sci. Rep.">
        <title>Genome-scale phylogenetic analyses confirm Olpidium as the closest living zoosporic fungus to the non-flagellated, terrestrial fungi.</title>
        <authorList>
            <person name="Chang Y."/>
            <person name="Rochon D."/>
            <person name="Sekimoto S."/>
            <person name="Wang Y."/>
            <person name="Chovatia M."/>
            <person name="Sandor L."/>
            <person name="Salamov A."/>
            <person name="Grigoriev I.V."/>
            <person name="Stajich J.E."/>
            <person name="Spatafora J.W."/>
        </authorList>
    </citation>
    <scope>NUCLEOTIDE SEQUENCE [LARGE SCALE GENOMIC DNA]</scope>
    <source>
        <strain evidence="1">S191</strain>
    </source>
</reference>
<comment type="caution">
    <text evidence="1">The sequence shown here is derived from an EMBL/GenBank/DDBJ whole genome shotgun (WGS) entry which is preliminary data.</text>
</comment>
<protein>
    <submittedName>
        <fullName evidence="1">Uncharacterized protein</fullName>
    </submittedName>
</protein>
<evidence type="ECO:0000313" key="1">
    <source>
        <dbReference type="EMBL" id="KAG5459166.1"/>
    </source>
</evidence>
<accession>A0A8H7ZTQ3</accession>
<gene>
    <name evidence="1" type="ORF">BJ554DRAFT_466</name>
</gene>